<keyword evidence="2" id="KW-0238">DNA-binding</keyword>
<gene>
    <name evidence="5" type="ORF">OCV77_01380</name>
</gene>
<feature type="domain" description="HTH araC/xylS-type" evidence="4">
    <location>
        <begin position="179"/>
        <end position="277"/>
    </location>
</feature>
<evidence type="ECO:0000313" key="5">
    <source>
        <dbReference type="EMBL" id="MCU6743169.1"/>
    </source>
</evidence>
<dbReference type="Gene3D" id="1.10.10.60">
    <property type="entry name" value="Homeodomain-like"/>
    <property type="match status" value="2"/>
</dbReference>
<organism evidence="5 6">
    <name type="scientific">Suilimivivens aceti</name>
    <dbReference type="NCBI Taxonomy" id="2981774"/>
    <lineage>
        <taxon>Bacteria</taxon>
        <taxon>Bacillati</taxon>
        <taxon>Bacillota</taxon>
        <taxon>Clostridia</taxon>
        <taxon>Lachnospirales</taxon>
        <taxon>Lachnospiraceae</taxon>
        <taxon>Suilimivivens</taxon>
    </lineage>
</organism>
<reference evidence="5 6" key="1">
    <citation type="journal article" date="2021" name="ISME Commun">
        <title>Automated analysis of genomic sequences facilitates high-throughput and comprehensive description of bacteria.</title>
        <authorList>
            <person name="Hitch T.C.A."/>
        </authorList>
    </citation>
    <scope>NUCLEOTIDE SEQUENCE [LARGE SCALE GENOMIC DNA]</scope>
    <source>
        <strain evidence="5 6">Sanger_18</strain>
    </source>
</reference>
<protein>
    <submittedName>
        <fullName evidence="5">AraC family transcriptional regulator</fullName>
    </submittedName>
</protein>
<proteinExistence type="predicted"/>
<dbReference type="PANTHER" id="PTHR43280:SF28">
    <property type="entry name" value="HTH-TYPE TRANSCRIPTIONAL ACTIVATOR RHAS"/>
    <property type="match status" value="1"/>
</dbReference>
<keyword evidence="3" id="KW-0804">Transcription</keyword>
<comment type="caution">
    <text evidence="5">The sequence shown here is derived from an EMBL/GenBank/DDBJ whole genome shotgun (WGS) entry which is preliminary data.</text>
</comment>
<keyword evidence="1" id="KW-0805">Transcription regulation</keyword>
<evidence type="ECO:0000256" key="2">
    <source>
        <dbReference type="ARBA" id="ARBA00023125"/>
    </source>
</evidence>
<dbReference type="SMART" id="SM00342">
    <property type="entry name" value="HTH_ARAC"/>
    <property type="match status" value="1"/>
</dbReference>
<evidence type="ECO:0000256" key="3">
    <source>
        <dbReference type="ARBA" id="ARBA00023163"/>
    </source>
</evidence>
<dbReference type="Pfam" id="PF12833">
    <property type="entry name" value="HTH_18"/>
    <property type="match status" value="1"/>
</dbReference>
<name>A0ABT2T037_9FIRM</name>
<dbReference type="Proteomes" id="UP001652432">
    <property type="component" value="Unassembled WGS sequence"/>
</dbReference>
<dbReference type="PROSITE" id="PS01124">
    <property type="entry name" value="HTH_ARAC_FAMILY_2"/>
    <property type="match status" value="1"/>
</dbReference>
<keyword evidence="6" id="KW-1185">Reference proteome</keyword>
<evidence type="ECO:0000256" key="1">
    <source>
        <dbReference type="ARBA" id="ARBA00023015"/>
    </source>
</evidence>
<dbReference type="EMBL" id="JAOQKJ010000001">
    <property type="protein sequence ID" value="MCU6743169.1"/>
    <property type="molecule type" value="Genomic_DNA"/>
</dbReference>
<evidence type="ECO:0000313" key="6">
    <source>
        <dbReference type="Proteomes" id="UP001652432"/>
    </source>
</evidence>
<evidence type="ECO:0000259" key="4">
    <source>
        <dbReference type="PROSITE" id="PS01124"/>
    </source>
</evidence>
<dbReference type="InterPro" id="IPR018060">
    <property type="entry name" value="HTH_AraC"/>
</dbReference>
<dbReference type="PROSITE" id="PS00041">
    <property type="entry name" value="HTH_ARAC_FAMILY_1"/>
    <property type="match status" value="1"/>
</dbReference>
<dbReference type="RefSeq" id="WP_262572622.1">
    <property type="nucleotide sequence ID" value="NZ_JAOQKJ010000001.1"/>
</dbReference>
<dbReference type="SUPFAM" id="SSF51215">
    <property type="entry name" value="Regulatory protein AraC"/>
    <property type="match status" value="1"/>
</dbReference>
<sequence>MEMITSVFKDAIAAAASTVEMQNPFLHVLSSGSCQANAPWFYEAAPLSCYLLLYTSNGCGKLLFGSQVFTLAENTMVFCSCEKRFRLDAALSPWAFSLYLISGSSLKSYAGLLSKDQEPVVMDVPPFSDTALHLQKLPSAISSDQSSLLSHALLTDILVAGIIRHANQDPQPLLPSYLAEARILFDHHFEENYSLDELAMRFHVSKYRFCREFGTAFGETPLQYLNQKRIKVAKHLLLTTSLKIHEVGSAVGIDNTNHFISLFKKYTGLTPLVYRQTGMIP</sequence>
<dbReference type="InterPro" id="IPR037923">
    <property type="entry name" value="HTH-like"/>
</dbReference>
<dbReference type="InterPro" id="IPR018062">
    <property type="entry name" value="HTH_AraC-typ_CS"/>
</dbReference>
<dbReference type="SUPFAM" id="SSF46689">
    <property type="entry name" value="Homeodomain-like"/>
    <property type="match status" value="2"/>
</dbReference>
<dbReference type="InterPro" id="IPR009057">
    <property type="entry name" value="Homeodomain-like_sf"/>
</dbReference>
<accession>A0ABT2T037</accession>
<dbReference type="PANTHER" id="PTHR43280">
    <property type="entry name" value="ARAC-FAMILY TRANSCRIPTIONAL REGULATOR"/>
    <property type="match status" value="1"/>
</dbReference>